<evidence type="ECO:0000313" key="1">
    <source>
        <dbReference type="EMBL" id="CAK7339722.1"/>
    </source>
</evidence>
<proteinExistence type="predicted"/>
<comment type="caution">
    <text evidence="1">The sequence shown here is derived from an EMBL/GenBank/DDBJ whole genome shotgun (WGS) entry which is preliminary data.</text>
</comment>
<dbReference type="PANTHER" id="PTHR34061">
    <property type="entry name" value="PROTEIN, PUTATIVE-RELATED"/>
    <property type="match status" value="1"/>
</dbReference>
<accession>A0AAV1RW15</accession>
<keyword evidence="2" id="KW-1185">Reference proteome</keyword>
<reference evidence="1 2" key="1">
    <citation type="submission" date="2024-01" db="EMBL/GenBank/DDBJ databases">
        <authorList>
            <person name="Waweru B."/>
        </authorList>
    </citation>
    <scope>NUCLEOTIDE SEQUENCE [LARGE SCALE GENOMIC DNA]</scope>
</reference>
<protein>
    <submittedName>
        <fullName evidence="1">Uncharacterized protein</fullName>
    </submittedName>
</protein>
<sequence length="127" mass="14304">MDTAFVSRNCPKWCYCRGGRHFVEPKVQPPTSPSSCVPACRMLHGVGTWLINGVATVFFTSLERCSCIAIDTIDDFDDFDDSIHLPLIIHEGYGNEAEGKKGTELFEKNEDGYIDKKMHDSIQLFKI</sequence>
<evidence type="ECO:0000313" key="2">
    <source>
        <dbReference type="Proteomes" id="UP001314170"/>
    </source>
</evidence>
<organism evidence="1 2">
    <name type="scientific">Dovyalis caffra</name>
    <dbReference type="NCBI Taxonomy" id="77055"/>
    <lineage>
        <taxon>Eukaryota</taxon>
        <taxon>Viridiplantae</taxon>
        <taxon>Streptophyta</taxon>
        <taxon>Embryophyta</taxon>
        <taxon>Tracheophyta</taxon>
        <taxon>Spermatophyta</taxon>
        <taxon>Magnoliopsida</taxon>
        <taxon>eudicotyledons</taxon>
        <taxon>Gunneridae</taxon>
        <taxon>Pentapetalae</taxon>
        <taxon>rosids</taxon>
        <taxon>fabids</taxon>
        <taxon>Malpighiales</taxon>
        <taxon>Salicaceae</taxon>
        <taxon>Flacourtieae</taxon>
        <taxon>Dovyalis</taxon>
    </lineage>
</organism>
<dbReference type="PANTHER" id="PTHR34061:SF21">
    <property type="match status" value="1"/>
</dbReference>
<gene>
    <name evidence="1" type="ORF">DCAF_LOCUS14796</name>
</gene>
<dbReference type="Proteomes" id="UP001314170">
    <property type="component" value="Unassembled WGS sequence"/>
</dbReference>
<dbReference type="EMBL" id="CAWUPB010001158">
    <property type="protein sequence ID" value="CAK7339722.1"/>
    <property type="molecule type" value="Genomic_DNA"/>
</dbReference>
<dbReference type="AlphaFoldDB" id="A0AAV1RW15"/>
<name>A0AAV1RW15_9ROSI</name>